<protein>
    <recommendedName>
        <fullName evidence="1">HTH cro/C1-type domain-containing protein</fullName>
    </recommendedName>
</protein>
<evidence type="ECO:0000313" key="3">
    <source>
        <dbReference type="Proteomes" id="UP000321085"/>
    </source>
</evidence>
<sequence length="77" mass="8649">MVDVFRVPMDVTYALAGGEPALMAYRRWRNISRDDLAAKSGIPKEDIEAIEDGNKDIEEEMLESLSIALKVPQDQLI</sequence>
<dbReference type="RefSeq" id="WP_147023034.1">
    <property type="nucleotide sequence ID" value="NZ_BJYU01000197.1"/>
</dbReference>
<name>A0A512C361_9HYPH</name>
<dbReference type="Gene3D" id="1.10.260.40">
    <property type="entry name" value="lambda repressor-like DNA-binding domains"/>
    <property type="match status" value="1"/>
</dbReference>
<dbReference type="Pfam" id="PF01381">
    <property type="entry name" value="HTH_3"/>
    <property type="match status" value="1"/>
</dbReference>
<evidence type="ECO:0000313" key="2">
    <source>
        <dbReference type="EMBL" id="GEO18477.1"/>
    </source>
</evidence>
<dbReference type="SMART" id="SM00530">
    <property type="entry name" value="HTH_XRE"/>
    <property type="match status" value="1"/>
</dbReference>
<accession>A0A512C361</accession>
<organism evidence="2 3">
    <name type="scientific">Microvirga aerophila</name>
    <dbReference type="NCBI Taxonomy" id="670291"/>
    <lineage>
        <taxon>Bacteria</taxon>
        <taxon>Pseudomonadati</taxon>
        <taxon>Pseudomonadota</taxon>
        <taxon>Alphaproteobacteria</taxon>
        <taxon>Hyphomicrobiales</taxon>
        <taxon>Methylobacteriaceae</taxon>
        <taxon>Microvirga</taxon>
    </lineage>
</organism>
<proteinExistence type="predicted"/>
<dbReference type="EMBL" id="BJYU01000197">
    <property type="protein sequence ID" value="GEO18477.1"/>
    <property type="molecule type" value="Genomic_DNA"/>
</dbReference>
<reference evidence="2 3" key="1">
    <citation type="submission" date="2019-07" db="EMBL/GenBank/DDBJ databases">
        <title>Whole genome shotgun sequence of Microvirga aerophila NBRC 106136.</title>
        <authorList>
            <person name="Hosoyama A."/>
            <person name="Uohara A."/>
            <person name="Ohji S."/>
            <person name="Ichikawa N."/>
        </authorList>
    </citation>
    <scope>NUCLEOTIDE SEQUENCE [LARGE SCALE GENOMIC DNA]</scope>
    <source>
        <strain evidence="2 3">NBRC 106136</strain>
    </source>
</reference>
<dbReference type="PROSITE" id="PS50943">
    <property type="entry name" value="HTH_CROC1"/>
    <property type="match status" value="1"/>
</dbReference>
<dbReference type="SUPFAM" id="SSF47413">
    <property type="entry name" value="lambda repressor-like DNA-binding domains"/>
    <property type="match status" value="1"/>
</dbReference>
<dbReference type="AlphaFoldDB" id="A0A512C361"/>
<dbReference type="Proteomes" id="UP000321085">
    <property type="component" value="Unassembled WGS sequence"/>
</dbReference>
<comment type="caution">
    <text evidence="2">The sequence shown here is derived from an EMBL/GenBank/DDBJ whole genome shotgun (WGS) entry which is preliminary data.</text>
</comment>
<dbReference type="InterPro" id="IPR001387">
    <property type="entry name" value="Cro/C1-type_HTH"/>
</dbReference>
<evidence type="ECO:0000259" key="1">
    <source>
        <dbReference type="PROSITE" id="PS50943"/>
    </source>
</evidence>
<feature type="domain" description="HTH cro/C1-type" evidence="1">
    <location>
        <begin position="29"/>
        <end position="76"/>
    </location>
</feature>
<dbReference type="GO" id="GO:0003677">
    <property type="term" value="F:DNA binding"/>
    <property type="evidence" value="ECO:0007669"/>
    <property type="project" value="InterPro"/>
</dbReference>
<dbReference type="InterPro" id="IPR010982">
    <property type="entry name" value="Lambda_DNA-bd_dom_sf"/>
</dbReference>
<keyword evidence="3" id="KW-1185">Reference proteome</keyword>
<gene>
    <name evidence="2" type="ORF">MAE02_61730</name>
</gene>
<dbReference type="CDD" id="cd00093">
    <property type="entry name" value="HTH_XRE"/>
    <property type="match status" value="1"/>
</dbReference>